<dbReference type="SUPFAM" id="SSF47226">
    <property type="entry name" value="Histidine-containing phosphotransfer domain, HPT domain"/>
    <property type="match status" value="1"/>
</dbReference>
<dbReference type="Gene3D" id="1.20.120.160">
    <property type="entry name" value="HPT domain"/>
    <property type="match status" value="1"/>
</dbReference>
<dbReference type="SUPFAM" id="SSF52172">
    <property type="entry name" value="CheY-like"/>
    <property type="match status" value="1"/>
</dbReference>
<dbReference type="Gene3D" id="1.10.287.130">
    <property type="match status" value="1"/>
</dbReference>
<comment type="catalytic activity">
    <reaction evidence="1">
        <text>ATP + protein L-histidine = ADP + protein N-phospho-L-histidine.</text>
        <dbReference type="EC" id="2.7.13.3"/>
    </reaction>
</comment>
<dbReference type="InterPro" id="IPR036097">
    <property type="entry name" value="HisK_dim/P_sf"/>
</dbReference>
<accession>I5BSQ0</accession>
<dbReference type="InterPro" id="IPR001789">
    <property type="entry name" value="Sig_transdc_resp-reg_receiver"/>
</dbReference>
<evidence type="ECO:0000256" key="2">
    <source>
        <dbReference type="ARBA" id="ARBA00012438"/>
    </source>
</evidence>
<feature type="domain" description="Response regulatory" evidence="11">
    <location>
        <begin position="451"/>
        <end position="570"/>
    </location>
</feature>
<dbReference type="EC" id="2.7.13.3" evidence="2"/>
<evidence type="ECO:0000256" key="7">
    <source>
        <dbReference type="SAM" id="Coils"/>
    </source>
</evidence>
<dbReference type="InterPro" id="IPR003594">
    <property type="entry name" value="HATPase_dom"/>
</dbReference>
<dbReference type="PANTHER" id="PTHR43047">
    <property type="entry name" value="TWO-COMPONENT HISTIDINE PROTEIN KINASE"/>
    <property type="match status" value="1"/>
</dbReference>
<keyword evidence="5 12" id="KW-0418">Kinase</keyword>
<keyword evidence="4" id="KW-0808">Transferase</keyword>
<comment type="caution">
    <text evidence="12">The sequence shown here is derived from an EMBL/GenBank/DDBJ whole genome shotgun (WGS) entry which is preliminary data.</text>
</comment>
<dbReference type="CDD" id="cd17546">
    <property type="entry name" value="REC_hyHK_CKI1_RcsC-like"/>
    <property type="match status" value="1"/>
</dbReference>
<evidence type="ECO:0000256" key="9">
    <source>
        <dbReference type="SAM" id="Phobius"/>
    </source>
</evidence>
<dbReference type="PROSITE" id="PS50109">
    <property type="entry name" value="HIS_KIN"/>
    <property type="match status" value="1"/>
</dbReference>
<dbReference type="RefSeq" id="WP_009057530.1">
    <property type="nucleotide sequence ID" value="NZ_AJYA01000078.1"/>
</dbReference>
<dbReference type="SMART" id="SM00388">
    <property type="entry name" value="HisKA"/>
    <property type="match status" value="1"/>
</dbReference>
<organism evidence="12 13">
    <name type="scientific">Nitritalea halalkaliphila LW7</name>
    <dbReference type="NCBI Taxonomy" id="1189621"/>
    <lineage>
        <taxon>Bacteria</taxon>
        <taxon>Pseudomonadati</taxon>
        <taxon>Bacteroidota</taxon>
        <taxon>Cytophagia</taxon>
        <taxon>Cytophagales</taxon>
        <taxon>Cyclobacteriaceae</taxon>
        <taxon>Nitritalea</taxon>
    </lineage>
</organism>
<dbReference type="EMBL" id="AJYA01000078">
    <property type="protein sequence ID" value="EIM72602.1"/>
    <property type="molecule type" value="Genomic_DNA"/>
</dbReference>
<dbReference type="InterPro" id="IPR036890">
    <property type="entry name" value="HATPase_C_sf"/>
</dbReference>
<reference evidence="12 13" key="1">
    <citation type="submission" date="2012-05" db="EMBL/GenBank/DDBJ databases">
        <title>Genome sequence of Nitritalea halalkaliphila LW7.</title>
        <authorList>
            <person name="Jangir P.K."/>
            <person name="Singh A."/>
            <person name="Shivaji S."/>
            <person name="Sharma R."/>
        </authorList>
    </citation>
    <scope>NUCLEOTIDE SEQUENCE [LARGE SCALE GENOMIC DNA]</scope>
    <source>
        <strain evidence="12 13">LW7</strain>
    </source>
</reference>
<keyword evidence="7" id="KW-0175">Coiled coil</keyword>
<dbReference type="SMART" id="SM00387">
    <property type="entry name" value="HATPase_c"/>
    <property type="match status" value="1"/>
</dbReference>
<name>I5BSQ0_9BACT</name>
<keyword evidence="9" id="KW-0472">Membrane</keyword>
<evidence type="ECO:0000259" key="10">
    <source>
        <dbReference type="PROSITE" id="PS50109"/>
    </source>
</evidence>
<feature type="region of interest" description="Disordered" evidence="8">
    <location>
        <begin position="574"/>
        <end position="622"/>
    </location>
</feature>
<dbReference type="GO" id="GO:0000155">
    <property type="term" value="F:phosphorelay sensor kinase activity"/>
    <property type="evidence" value="ECO:0007669"/>
    <property type="project" value="InterPro"/>
</dbReference>
<feature type="modified residue" description="4-aspartylphosphate" evidence="6">
    <location>
        <position position="500"/>
    </location>
</feature>
<proteinExistence type="predicted"/>
<feature type="transmembrane region" description="Helical" evidence="9">
    <location>
        <begin position="160"/>
        <end position="180"/>
    </location>
</feature>
<keyword evidence="13" id="KW-1185">Reference proteome</keyword>
<protein>
    <recommendedName>
        <fullName evidence="2">histidine kinase</fullName>
        <ecNumber evidence="2">2.7.13.3</ecNumber>
    </recommendedName>
</protein>
<dbReference type="SUPFAM" id="SSF55874">
    <property type="entry name" value="ATPase domain of HSP90 chaperone/DNA topoisomerase II/histidine kinase"/>
    <property type="match status" value="1"/>
</dbReference>
<dbReference type="InterPro" id="IPR005467">
    <property type="entry name" value="His_kinase_dom"/>
</dbReference>
<evidence type="ECO:0000313" key="12">
    <source>
        <dbReference type="EMBL" id="EIM72602.1"/>
    </source>
</evidence>
<dbReference type="PATRIC" id="fig|1189621.3.peg.4062"/>
<feature type="domain" description="Histidine kinase" evidence="10">
    <location>
        <begin position="213"/>
        <end position="430"/>
    </location>
</feature>
<dbReference type="STRING" id="1189621.A3SI_19536"/>
<sequence length="734" mass="82262">MRFNLTSRNFSEKALGDIERRIRRQQERKELEFLGRIRDKSSLDSLKRGRIFSEESKEQEEELKSFVEELEKLSVEQEGSQRADTDAILGNIKTLIADLFEDEQKLREQFVDMEMDLSLKNQELFATIQQLIASLQAQVVLEYRDQTRYAYNLTSNVSTVLALLVFLGVIGSLGFVYTILKEIRRANKYRNTLESAKERSDELARAKQDFLANMSHEIRNPLHAIQGYQSMLVQEPTLRPENREQVEMIGFASGMLMDIVNDILDFSKLEAGKLRLEEEPFDPSRLFLQIKHTYRLRADEKGLAYAWKLDLPEGQWLIGDELRISQIVSNLLSNAVKFTSEGEVRVEVLYREGNLELEVRDSGMGMPEAKLAALFDEFSQADTSISRKYGGTGLGLAIVKRLVDLQGGTIQVSSAEGVGTQVQIVLPLPVCPAPVQAQEASQEVVSLKGHRILLVDDDASGLKLLRMLLTRRGAEVVAFPGGQALSQNLPEETFSMAFLDIQMPEVNGLEARELLASAAERRGEPLYPVIAMTANVFAEEQHKLLASGFDALLLKPFKERALMEMIQRYVGQGETPAPEAKGGAASPDVPAPARAVSEEEGAEGSARAKEQDGAAEEQQRDVQELDLQTLRDFCMGDEEMLAETLADFSEVTASDRERLAEAFQAKAYGKVREIAHQLASRFRQVDFYFGEEAKALELSLKAGATEEEDARIAALLRACSEFQETVDRYREALI</sequence>
<dbReference type="InterPro" id="IPR011006">
    <property type="entry name" value="CheY-like_superfamily"/>
</dbReference>
<dbReference type="Pfam" id="PF00512">
    <property type="entry name" value="HisKA"/>
    <property type="match status" value="1"/>
</dbReference>
<evidence type="ECO:0000256" key="5">
    <source>
        <dbReference type="ARBA" id="ARBA00022777"/>
    </source>
</evidence>
<dbReference type="PROSITE" id="PS50110">
    <property type="entry name" value="RESPONSE_REGULATORY"/>
    <property type="match status" value="1"/>
</dbReference>
<evidence type="ECO:0000256" key="1">
    <source>
        <dbReference type="ARBA" id="ARBA00000085"/>
    </source>
</evidence>
<dbReference type="SUPFAM" id="SSF47384">
    <property type="entry name" value="Homodimeric domain of signal transducing histidine kinase"/>
    <property type="match status" value="1"/>
</dbReference>
<dbReference type="Pfam" id="PF00072">
    <property type="entry name" value="Response_reg"/>
    <property type="match status" value="1"/>
</dbReference>
<keyword evidence="9" id="KW-0812">Transmembrane</keyword>
<dbReference type="Pfam" id="PF02518">
    <property type="entry name" value="HATPase_c"/>
    <property type="match status" value="1"/>
</dbReference>
<keyword evidence="3 6" id="KW-0597">Phosphoprotein</keyword>
<dbReference type="Gene3D" id="3.30.565.10">
    <property type="entry name" value="Histidine kinase-like ATPase, C-terminal domain"/>
    <property type="match status" value="1"/>
</dbReference>
<dbReference type="CDD" id="cd00082">
    <property type="entry name" value="HisKA"/>
    <property type="match status" value="1"/>
</dbReference>
<dbReference type="PRINTS" id="PR00344">
    <property type="entry name" value="BCTRLSENSOR"/>
</dbReference>
<keyword evidence="9" id="KW-1133">Transmembrane helix</keyword>
<evidence type="ECO:0000256" key="8">
    <source>
        <dbReference type="SAM" id="MobiDB-lite"/>
    </source>
</evidence>
<dbReference type="FunFam" id="3.30.565.10:FF:000010">
    <property type="entry name" value="Sensor histidine kinase RcsC"/>
    <property type="match status" value="1"/>
</dbReference>
<evidence type="ECO:0000256" key="4">
    <source>
        <dbReference type="ARBA" id="ARBA00022679"/>
    </source>
</evidence>
<dbReference type="InterPro" id="IPR004358">
    <property type="entry name" value="Sig_transdc_His_kin-like_C"/>
</dbReference>
<dbReference type="InterPro" id="IPR003661">
    <property type="entry name" value="HisK_dim/P_dom"/>
</dbReference>
<dbReference type="InterPro" id="IPR036641">
    <property type="entry name" value="HPT_dom_sf"/>
</dbReference>
<evidence type="ECO:0000256" key="6">
    <source>
        <dbReference type="PROSITE-ProRule" id="PRU00169"/>
    </source>
</evidence>
<evidence type="ECO:0000259" key="11">
    <source>
        <dbReference type="PROSITE" id="PS50110"/>
    </source>
</evidence>
<dbReference type="Gene3D" id="3.40.50.2300">
    <property type="match status" value="1"/>
</dbReference>
<dbReference type="OrthoDB" id="9797097at2"/>
<feature type="coiled-coil region" evidence="7">
    <location>
        <begin position="179"/>
        <end position="213"/>
    </location>
</feature>
<dbReference type="CDD" id="cd16922">
    <property type="entry name" value="HATPase_EvgS-ArcB-TorS-like"/>
    <property type="match status" value="1"/>
</dbReference>
<evidence type="ECO:0000256" key="3">
    <source>
        <dbReference type="ARBA" id="ARBA00022553"/>
    </source>
</evidence>
<gene>
    <name evidence="12" type="ORF">A3SI_19536</name>
</gene>
<feature type="compositionally biased region" description="Basic and acidic residues" evidence="8">
    <location>
        <begin position="606"/>
        <end position="622"/>
    </location>
</feature>
<dbReference type="AlphaFoldDB" id="I5BSQ0"/>
<evidence type="ECO:0000313" key="13">
    <source>
        <dbReference type="Proteomes" id="UP000005551"/>
    </source>
</evidence>
<dbReference type="Proteomes" id="UP000005551">
    <property type="component" value="Unassembled WGS sequence"/>
</dbReference>
<dbReference type="SMART" id="SM00448">
    <property type="entry name" value="REC"/>
    <property type="match status" value="1"/>
</dbReference>